<proteinExistence type="predicted"/>
<dbReference type="EMBL" id="QXFT01000334">
    <property type="protein sequence ID" value="KAE9346932.1"/>
    <property type="molecule type" value="Genomic_DNA"/>
</dbReference>
<dbReference type="AlphaFoldDB" id="A0A6A4FMG4"/>
<accession>A0A6A4FMG4</accession>
<reference evidence="1 2" key="1">
    <citation type="submission" date="2018-08" db="EMBL/GenBank/DDBJ databases">
        <title>Genomic investigation of the strawberry pathogen Phytophthora fragariae indicates pathogenicity is determined by transcriptional variation in three key races.</title>
        <authorList>
            <person name="Adams T.M."/>
            <person name="Armitage A.D."/>
            <person name="Sobczyk M.K."/>
            <person name="Bates H.J."/>
            <person name="Dunwell J.M."/>
            <person name="Nellist C.F."/>
            <person name="Harrison R.J."/>
        </authorList>
    </citation>
    <scope>NUCLEOTIDE SEQUENCE [LARGE SCALE GENOMIC DNA]</scope>
    <source>
        <strain evidence="1 2">SCRP333</strain>
    </source>
</reference>
<protein>
    <submittedName>
        <fullName evidence="1">Uncharacterized protein</fullName>
    </submittedName>
</protein>
<keyword evidence="2" id="KW-1185">Reference proteome</keyword>
<name>A0A6A4FMG4_9STRA</name>
<sequence length="734" mass="80090">MLAFKSNHDIQVMIGGLDALLRIFDAINVVICAKRDEEAAANIDRATIGRQSVASLLYAITNRREIAGPLAALYVQRGSCAFMSSPCAKLSLRTVLLELVEQVPHPCDFVDLRGCGSDVTFRAASFLDDYFYRPPGLNHLNLLPFFQSEHPLFDTHCVGTHIDEVVPVVVGMRMPFVNDDSPHELAVKRSQCAPVLFKPFRAVSDLVADPKNDEKWIEAFVQWEPTRSGFCREIMANMDDYCRAAMQAQNCIANDEPMAGNDADSDSGEHTGTGEDIDAILDRAASCEQADPAAAEADAFCRLFDEVELELDGESAGDASTFACTLLVFPNSESSITRNGYRGLLGMAAHSTASTNADLRSRGATLEFSLDELRRFVNETTNDEAEPQRSQRYHNERPTEVIKLIIDALEGVPEWSPQSLNVQQSAPPIRPYACMQDVSRAFTLNEQQHSAFTLITTSLLHQELDGLHGGDNGSYRTANFGSRFRHEQLLKFLGGLGDTGKSRVVDVVGAFCLSWRRDDSVVKMALTGKAATLLSRRTGDRRGVDAEQGGVSAVGILLRRYTHALNIPFGGLHVILVGDFLPIPPVNADTIYIDPAYKIRASTADVEGFELWPRFSTVVILEESVRFHRVTRRVLTRRDNGANLSTPSLPSLLPAAADATQATPLQVGAGAVFVTPENAIRLAINNAFVCETAAMLPTDTYPVAVVANFKGALNGLSHSDARYVLSLPDSKLGG</sequence>
<organism evidence="1 2">
    <name type="scientific">Phytophthora rubi</name>
    <dbReference type="NCBI Taxonomy" id="129364"/>
    <lineage>
        <taxon>Eukaryota</taxon>
        <taxon>Sar</taxon>
        <taxon>Stramenopiles</taxon>
        <taxon>Oomycota</taxon>
        <taxon>Peronosporomycetes</taxon>
        <taxon>Peronosporales</taxon>
        <taxon>Peronosporaceae</taxon>
        <taxon>Phytophthora</taxon>
    </lineage>
</organism>
<dbReference type="Proteomes" id="UP000434957">
    <property type="component" value="Unassembled WGS sequence"/>
</dbReference>
<evidence type="ECO:0000313" key="2">
    <source>
        <dbReference type="Proteomes" id="UP000434957"/>
    </source>
</evidence>
<gene>
    <name evidence="1" type="ORF">PR003_g7196</name>
</gene>
<comment type="caution">
    <text evidence="1">The sequence shown here is derived from an EMBL/GenBank/DDBJ whole genome shotgun (WGS) entry which is preliminary data.</text>
</comment>
<evidence type="ECO:0000313" key="1">
    <source>
        <dbReference type="EMBL" id="KAE9346932.1"/>
    </source>
</evidence>